<dbReference type="Proteomes" id="UP000799536">
    <property type="component" value="Unassembled WGS sequence"/>
</dbReference>
<dbReference type="EMBL" id="ML993887">
    <property type="protein sequence ID" value="KAF2204012.1"/>
    <property type="molecule type" value="Genomic_DNA"/>
</dbReference>
<keyword evidence="2" id="KW-1185">Reference proteome</keyword>
<dbReference type="AlphaFoldDB" id="A0A9P4JV67"/>
<accession>A0A9P4JV67</accession>
<evidence type="ECO:0000313" key="2">
    <source>
        <dbReference type="Proteomes" id="UP000799536"/>
    </source>
</evidence>
<organism evidence="1 2">
    <name type="scientific">Delitschia confertaspora ATCC 74209</name>
    <dbReference type="NCBI Taxonomy" id="1513339"/>
    <lineage>
        <taxon>Eukaryota</taxon>
        <taxon>Fungi</taxon>
        <taxon>Dikarya</taxon>
        <taxon>Ascomycota</taxon>
        <taxon>Pezizomycotina</taxon>
        <taxon>Dothideomycetes</taxon>
        <taxon>Pleosporomycetidae</taxon>
        <taxon>Pleosporales</taxon>
        <taxon>Delitschiaceae</taxon>
        <taxon>Delitschia</taxon>
    </lineage>
</organism>
<proteinExistence type="predicted"/>
<evidence type="ECO:0000313" key="1">
    <source>
        <dbReference type="EMBL" id="KAF2204012.1"/>
    </source>
</evidence>
<reference evidence="1" key="1">
    <citation type="journal article" date="2020" name="Stud. Mycol.">
        <title>101 Dothideomycetes genomes: a test case for predicting lifestyles and emergence of pathogens.</title>
        <authorList>
            <person name="Haridas S."/>
            <person name="Albert R."/>
            <person name="Binder M."/>
            <person name="Bloem J."/>
            <person name="Labutti K."/>
            <person name="Salamov A."/>
            <person name="Andreopoulos B."/>
            <person name="Baker S."/>
            <person name="Barry K."/>
            <person name="Bills G."/>
            <person name="Bluhm B."/>
            <person name="Cannon C."/>
            <person name="Castanera R."/>
            <person name="Culley D."/>
            <person name="Daum C."/>
            <person name="Ezra D."/>
            <person name="Gonzalez J."/>
            <person name="Henrissat B."/>
            <person name="Kuo A."/>
            <person name="Liang C."/>
            <person name="Lipzen A."/>
            <person name="Lutzoni F."/>
            <person name="Magnuson J."/>
            <person name="Mondo S."/>
            <person name="Nolan M."/>
            <person name="Ohm R."/>
            <person name="Pangilinan J."/>
            <person name="Park H.-J."/>
            <person name="Ramirez L."/>
            <person name="Alfaro M."/>
            <person name="Sun H."/>
            <person name="Tritt A."/>
            <person name="Yoshinaga Y."/>
            <person name="Zwiers L.-H."/>
            <person name="Turgeon B."/>
            <person name="Goodwin S."/>
            <person name="Spatafora J."/>
            <person name="Crous P."/>
            <person name="Grigoriev I."/>
        </authorList>
    </citation>
    <scope>NUCLEOTIDE SEQUENCE</scope>
    <source>
        <strain evidence="1">ATCC 74209</strain>
    </source>
</reference>
<name>A0A9P4JV67_9PLEO</name>
<protein>
    <submittedName>
        <fullName evidence="1">Uncharacterized protein</fullName>
    </submittedName>
</protein>
<sequence>MTLHIHILVQTKLNELLRSASWRANTMFLIILGSLLLIHKRLVSSVSSDYPFYQHLNIRFRRSQSKFLKEDEGAPLNQSSNNLIYTPAFQIILISLLKSTSWTANERIYTDNNWGNWRLELLMEYMNEIVRYGRKTIKSHPPIKKRAFYLVI</sequence>
<comment type="caution">
    <text evidence="1">The sequence shown here is derived from an EMBL/GenBank/DDBJ whole genome shotgun (WGS) entry which is preliminary data.</text>
</comment>
<gene>
    <name evidence="1" type="ORF">GQ43DRAFT_218499</name>
</gene>